<organism evidence="3 4">
    <name type="scientific">Romboutsia ilealis</name>
    <dbReference type="NCBI Taxonomy" id="1115758"/>
    <lineage>
        <taxon>Bacteria</taxon>
        <taxon>Bacillati</taxon>
        <taxon>Bacillota</taxon>
        <taxon>Clostridia</taxon>
        <taxon>Peptostreptococcales</taxon>
        <taxon>Peptostreptococcaceae</taxon>
        <taxon>Romboutsia</taxon>
    </lineage>
</organism>
<dbReference type="Pfam" id="PF01408">
    <property type="entry name" value="GFO_IDH_MocA"/>
    <property type="match status" value="1"/>
</dbReference>
<keyword evidence="4" id="KW-1185">Reference proteome</keyword>
<evidence type="ECO:0000313" key="4">
    <source>
        <dbReference type="Proteomes" id="UP000245622"/>
    </source>
</evidence>
<feature type="domain" description="GFO/IDH/MocA-like oxidoreductase" evidence="2">
    <location>
        <begin position="127"/>
        <end position="250"/>
    </location>
</feature>
<dbReference type="EMBL" id="LN555523">
    <property type="protein sequence ID" value="CED94899.1"/>
    <property type="molecule type" value="Genomic_DNA"/>
</dbReference>
<dbReference type="Proteomes" id="UP000245622">
    <property type="component" value="Chromosome 1"/>
</dbReference>
<dbReference type="InterPro" id="IPR055170">
    <property type="entry name" value="GFO_IDH_MocA-like_dom"/>
</dbReference>
<evidence type="ECO:0000259" key="1">
    <source>
        <dbReference type="Pfam" id="PF01408"/>
    </source>
</evidence>
<dbReference type="Gene3D" id="3.30.360.10">
    <property type="entry name" value="Dihydrodipicolinate Reductase, domain 2"/>
    <property type="match status" value="1"/>
</dbReference>
<dbReference type="RefSeq" id="WP_180702389.1">
    <property type="nucleotide sequence ID" value="NZ_CAOWGD010000006.1"/>
</dbReference>
<gene>
    <name evidence="3" type="ORF">CRIB_2300</name>
</gene>
<dbReference type="InterPro" id="IPR052515">
    <property type="entry name" value="Gfo/Idh/MocA_Oxidoreductase"/>
</dbReference>
<proteinExistence type="predicted"/>
<accession>A0A1V1I425</accession>
<reference evidence="3 4" key="1">
    <citation type="submission" date="2014-04" db="EMBL/GenBank/DDBJ databases">
        <authorList>
            <person name="Hornung B.V."/>
        </authorList>
    </citation>
    <scope>NUCLEOTIDE SEQUENCE [LARGE SCALE GENOMIC DNA]</scope>
    <source>
        <strain evidence="3 4">CRIB</strain>
    </source>
</reference>
<dbReference type="PANTHER" id="PTHR43249:SF1">
    <property type="entry name" value="D-GLUCOSIDE 3-DEHYDROGENASE"/>
    <property type="match status" value="1"/>
</dbReference>
<dbReference type="SUPFAM" id="SSF55347">
    <property type="entry name" value="Glyceraldehyde-3-phosphate dehydrogenase-like, C-terminal domain"/>
    <property type="match status" value="1"/>
</dbReference>
<dbReference type="InterPro" id="IPR036291">
    <property type="entry name" value="NAD(P)-bd_dom_sf"/>
</dbReference>
<dbReference type="InterPro" id="IPR000683">
    <property type="entry name" value="Gfo/Idh/MocA-like_OxRdtase_N"/>
</dbReference>
<evidence type="ECO:0000259" key="2">
    <source>
        <dbReference type="Pfam" id="PF22725"/>
    </source>
</evidence>
<dbReference type="GeneID" id="82206333"/>
<name>A0A1V1I425_9FIRM</name>
<protein>
    <submittedName>
        <fullName evidence="3">Oxidoreductase domain-containing protein</fullName>
    </submittedName>
</protein>
<dbReference type="GO" id="GO:0000166">
    <property type="term" value="F:nucleotide binding"/>
    <property type="evidence" value="ECO:0007669"/>
    <property type="project" value="InterPro"/>
</dbReference>
<dbReference type="AlphaFoldDB" id="A0A1V1I425"/>
<evidence type="ECO:0000313" key="3">
    <source>
        <dbReference type="EMBL" id="CED94899.1"/>
    </source>
</evidence>
<dbReference type="PANTHER" id="PTHR43249">
    <property type="entry name" value="UDP-N-ACETYL-2-AMINO-2-DEOXY-D-GLUCURONATE OXIDASE"/>
    <property type="match status" value="1"/>
</dbReference>
<dbReference type="Gene3D" id="3.40.50.720">
    <property type="entry name" value="NAD(P)-binding Rossmann-like Domain"/>
    <property type="match status" value="1"/>
</dbReference>
<dbReference type="Pfam" id="PF22725">
    <property type="entry name" value="GFO_IDH_MocA_C3"/>
    <property type="match status" value="1"/>
</dbReference>
<dbReference type="SUPFAM" id="SSF51735">
    <property type="entry name" value="NAD(P)-binding Rossmann-fold domains"/>
    <property type="match status" value="1"/>
</dbReference>
<sequence>MALRVGIIGLGDVSMIHLHSIKLSEKAELVAVCDIDETKSSLIENVNFYTDYIEMIQKENLDCVHICLPHYLHYPVTKEVANLGVNVLLEKPLCLNTEETEKFIELSDSTDKNICICLQNRYNNTVEKLKEIINSGVYGKVIGVKGLVAWNRPNDYYTVKPWRGKMELAGGGVMINQAVHTLDLMQLLGGKIESIKGNIDNFLDYDIEVEDTVNAIINFENGARGIFFATIANATNSSVEIEVVLENGIFSIKDSKLYRHIDGDLIEIAEDERLSGLKHYYGASHGKLINKYYDCLMNNSKDYIHIKDAIPSIKIIDLIRESSESRKTILWGDILCKNLQ</sequence>
<feature type="domain" description="Gfo/Idh/MocA-like oxidoreductase N-terminal" evidence="1">
    <location>
        <begin position="3"/>
        <end position="112"/>
    </location>
</feature>
<dbReference type="KEGG" id="ril:CRIB_2300"/>